<feature type="transmembrane region" description="Helical" evidence="1">
    <location>
        <begin position="672"/>
        <end position="696"/>
    </location>
</feature>
<feature type="transmembrane region" description="Helical" evidence="1">
    <location>
        <begin position="325"/>
        <end position="347"/>
    </location>
</feature>
<feature type="transmembrane region" description="Helical" evidence="1">
    <location>
        <begin position="708"/>
        <end position="729"/>
    </location>
</feature>
<dbReference type="EMBL" id="MFKW01000028">
    <property type="protein sequence ID" value="OGG51466.1"/>
    <property type="molecule type" value="Genomic_DNA"/>
</dbReference>
<feature type="transmembrane region" description="Helical" evidence="1">
    <location>
        <begin position="550"/>
        <end position="567"/>
    </location>
</feature>
<comment type="caution">
    <text evidence="2">The sequence shown here is derived from an EMBL/GenBank/DDBJ whole genome shotgun (WGS) entry which is preliminary data.</text>
</comment>
<dbReference type="Proteomes" id="UP000176445">
    <property type="component" value="Unassembled WGS sequence"/>
</dbReference>
<feature type="transmembrane region" description="Helical" evidence="1">
    <location>
        <begin position="449"/>
        <end position="469"/>
    </location>
</feature>
<proteinExistence type="predicted"/>
<dbReference type="InterPro" id="IPR029063">
    <property type="entry name" value="SAM-dependent_MTases_sf"/>
</dbReference>
<keyword evidence="1" id="KW-1133">Transmembrane helix</keyword>
<dbReference type="AlphaFoldDB" id="A0A1F6CQL4"/>
<accession>A0A1F6CQL4</accession>
<feature type="transmembrane region" description="Helical" evidence="1">
    <location>
        <begin position="574"/>
        <end position="594"/>
    </location>
</feature>
<evidence type="ECO:0000313" key="3">
    <source>
        <dbReference type="Proteomes" id="UP000176445"/>
    </source>
</evidence>
<sequence length="931" mass="103833">MNTERVTCAICGVDDTEVIATKGDLAADITNIVCRRCGLVYINPRPTAAEYEDFHVESFLKERHGISNAGDIVGKVEGNDLKMKSAVLEFIRPALRSGVRVLDVGCGFGTLLHLIKKEIPDARVEGIELATVDVEVAKRFYNLDLFAGSLAKYVETHPETRFDLIVLHHTFEHFPEPRAELARMKRLFAPGGVIYIGVPDIMDIRKRPEIFFQLGHPYSYSSASLRKMLAAEGLAVVAWNPDAAFPGGMEVLAEPSPPTRPEVPAEAMRAGERSEDVVRAVRSAGRRFARMRGLRDRALFFLPEPARIAATRWIYILSKRSSSSAFIPAFVAALAGGLLFALPHIIIRWTVASGGGIYSFFTFSNPDPLVNLAPMIRDVVDGHWWVSDGRTWEHIGYPNLWSFLDPVVLAPLSFLLPTTSDVFFIGHFLFPAIAVVFLFLIARIITGRTTLSILFAVFTVAAGIFWTVLPPLDIESAKLVARSLFFGSPPGEILQSKYVSLSITPAIAIFAAAAWAVASAFERSRLAPAILAGFLIGLLVYVYITDAMYLISGLGVAIVLSLAFRDWKMFRAGVTMLLAAAVTASGYLFNFFAIRTLPHADEFYRRLGGEITHAIRWSRFPEYLVFILLAAFVLVWGRKTGKRGVALAVASWILAGIVVLNMQVIVGFNPQATAWFVHQLYLGLGFGWLILISFFIERSRQRILERAVCLVFLVLLARTVHTEVVWAGATAEESRLPDGIVRSVRWINENTPRDSVIASPSLVTNAIIPVWTHARVLLPVAVTSSASLAEIRDRWLLVSALFDVSPEVIRPHLERRGGRVDDFALNQEDNIVIFLYDTFFFPTTPDAFFRGRGGMKIPQEETERLLLELERYPRRTAYLLNRYRIDYLYVGPNERRLSSVDFDALPFLRKEYDADGIAIYAVDRSALTEQR</sequence>
<protein>
    <recommendedName>
        <fullName evidence="4">Methyltransferase domain-containing protein</fullName>
    </recommendedName>
</protein>
<organism evidence="2 3">
    <name type="scientific">Candidatus Kaiserbacteria bacterium RIFCSPHIGHO2_01_FULL_54_36b</name>
    <dbReference type="NCBI Taxonomy" id="1798483"/>
    <lineage>
        <taxon>Bacteria</taxon>
        <taxon>Candidatus Kaiseribacteriota</taxon>
    </lineage>
</organism>
<evidence type="ECO:0000313" key="2">
    <source>
        <dbReference type="EMBL" id="OGG51466.1"/>
    </source>
</evidence>
<feature type="transmembrane region" description="Helical" evidence="1">
    <location>
        <begin position="498"/>
        <end position="518"/>
    </location>
</feature>
<keyword evidence="1" id="KW-0472">Membrane</keyword>
<evidence type="ECO:0008006" key="4">
    <source>
        <dbReference type="Google" id="ProtNLM"/>
    </source>
</evidence>
<dbReference type="CDD" id="cd02440">
    <property type="entry name" value="AdoMet_MTases"/>
    <property type="match status" value="1"/>
</dbReference>
<gene>
    <name evidence="2" type="ORF">A2704_04680</name>
</gene>
<feature type="transmembrane region" description="Helical" evidence="1">
    <location>
        <begin position="422"/>
        <end position="442"/>
    </location>
</feature>
<evidence type="ECO:0000256" key="1">
    <source>
        <dbReference type="SAM" id="Phobius"/>
    </source>
</evidence>
<feature type="transmembrane region" description="Helical" evidence="1">
    <location>
        <begin position="644"/>
        <end position="666"/>
    </location>
</feature>
<feature type="transmembrane region" description="Helical" evidence="1">
    <location>
        <begin position="620"/>
        <end position="637"/>
    </location>
</feature>
<name>A0A1F6CQL4_9BACT</name>
<dbReference type="PANTHER" id="PTHR43861">
    <property type="entry name" value="TRANS-ACONITATE 2-METHYLTRANSFERASE-RELATED"/>
    <property type="match status" value="1"/>
</dbReference>
<dbReference type="Gene3D" id="3.40.50.150">
    <property type="entry name" value="Vaccinia Virus protein VP39"/>
    <property type="match status" value="1"/>
</dbReference>
<feature type="transmembrane region" description="Helical" evidence="1">
    <location>
        <begin position="525"/>
        <end position="544"/>
    </location>
</feature>
<reference evidence="2 3" key="1">
    <citation type="journal article" date="2016" name="Nat. Commun.">
        <title>Thousands of microbial genomes shed light on interconnected biogeochemical processes in an aquifer system.</title>
        <authorList>
            <person name="Anantharaman K."/>
            <person name="Brown C.T."/>
            <person name="Hug L.A."/>
            <person name="Sharon I."/>
            <person name="Castelle C.J."/>
            <person name="Probst A.J."/>
            <person name="Thomas B.C."/>
            <person name="Singh A."/>
            <person name="Wilkins M.J."/>
            <person name="Karaoz U."/>
            <person name="Brodie E.L."/>
            <person name="Williams K.H."/>
            <person name="Hubbard S.S."/>
            <person name="Banfield J.F."/>
        </authorList>
    </citation>
    <scope>NUCLEOTIDE SEQUENCE [LARGE SCALE GENOMIC DNA]</scope>
</reference>
<dbReference type="SUPFAM" id="SSF53335">
    <property type="entry name" value="S-adenosyl-L-methionine-dependent methyltransferases"/>
    <property type="match status" value="1"/>
</dbReference>
<dbReference type="Pfam" id="PF13489">
    <property type="entry name" value="Methyltransf_23"/>
    <property type="match status" value="1"/>
</dbReference>
<keyword evidence="1" id="KW-0812">Transmembrane</keyword>